<feature type="domain" description="Poly A polymerase head" evidence="10">
    <location>
        <begin position="23"/>
        <end position="143"/>
    </location>
</feature>
<evidence type="ECO:0000256" key="7">
    <source>
        <dbReference type="ARBA" id="ARBA00022842"/>
    </source>
</evidence>
<keyword evidence="2 9" id="KW-0808">Transferase</keyword>
<dbReference type="Proteomes" id="UP000198956">
    <property type="component" value="Unassembled WGS sequence"/>
</dbReference>
<dbReference type="NCBIfam" id="NF009814">
    <property type="entry name" value="PRK13299.1"/>
    <property type="match status" value="1"/>
</dbReference>
<dbReference type="GO" id="GO:0046872">
    <property type="term" value="F:metal ion binding"/>
    <property type="evidence" value="ECO:0007669"/>
    <property type="project" value="UniProtKB-KW"/>
</dbReference>
<dbReference type="GeneID" id="97141061"/>
<dbReference type="Gene3D" id="1.10.246.80">
    <property type="match status" value="1"/>
</dbReference>
<reference evidence="14 15" key="1">
    <citation type="submission" date="2016-10" db="EMBL/GenBank/DDBJ databases">
        <authorList>
            <person name="de Groot N.N."/>
        </authorList>
    </citation>
    <scope>NUCLEOTIDE SEQUENCE [LARGE SCALE GENOMIC DNA]</scope>
    <source>
        <strain evidence="14 15">L 420-91</strain>
    </source>
</reference>
<organism evidence="14 15">
    <name type="scientific">Aneurinibacillus thermoaerophilus</name>
    <dbReference type="NCBI Taxonomy" id="143495"/>
    <lineage>
        <taxon>Bacteria</taxon>
        <taxon>Bacillati</taxon>
        <taxon>Bacillota</taxon>
        <taxon>Bacilli</taxon>
        <taxon>Bacillales</taxon>
        <taxon>Paenibacillaceae</taxon>
        <taxon>Aneurinibacillus group</taxon>
        <taxon>Aneurinibacillus</taxon>
    </lineage>
</organism>
<dbReference type="GO" id="GO:0008033">
    <property type="term" value="P:tRNA processing"/>
    <property type="evidence" value="ECO:0007669"/>
    <property type="project" value="UniProtKB-KW"/>
</dbReference>
<dbReference type="Pfam" id="PF13735">
    <property type="entry name" value="tRNA_NucTran2_2"/>
    <property type="match status" value="1"/>
</dbReference>
<dbReference type="Pfam" id="PF12627">
    <property type="entry name" value="PolyA_pol_RNAbd"/>
    <property type="match status" value="1"/>
</dbReference>
<dbReference type="GO" id="GO:0004810">
    <property type="term" value="F:CCA tRNA nucleotidyltransferase activity"/>
    <property type="evidence" value="ECO:0007669"/>
    <property type="project" value="UniProtKB-EC"/>
</dbReference>
<dbReference type="SUPFAM" id="SSF81301">
    <property type="entry name" value="Nucleotidyltransferase"/>
    <property type="match status" value="1"/>
</dbReference>
<dbReference type="InterPro" id="IPR032828">
    <property type="entry name" value="PolyA_RNA-bd"/>
</dbReference>
<evidence type="ECO:0000313" key="13">
    <source>
        <dbReference type="EMBL" id="QYY43886.1"/>
    </source>
</evidence>
<dbReference type="InterPro" id="IPR002646">
    <property type="entry name" value="PolA_pol_head_dom"/>
</dbReference>
<evidence type="ECO:0000256" key="5">
    <source>
        <dbReference type="ARBA" id="ARBA00022723"/>
    </source>
</evidence>
<gene>
    <name evidence="13" type="ORF">K3F53_06725</name>
    <name evidence="14" type="ORF">SAMN04489735_102151</name>
</gene>
<keyword evidence="16" id="KW-1185">Reference proteome</keyword>
<evidence type="ECO:0000259" key="12">
    <source>
        <dbReference type="Pfam" id="PF13735"/>
    </source>
</evidence>
<dbReference type="SUPFAM" id="SSF81891">
    <property type="entry name" value="Poly A polymerase C-terminal region-like"/>
    <property type="match status" value="1"/>
</dbReference>
<evidence type="ECO:0000256" key="1">
    <source>
        <dbReference type="ARBA" id="ARBA00001946"/>
    </source>
</evidence>
<dbReference type="PANTHER" id="PTHR46173">
    <property type="entry name" value="CCA TRNA NUCLEOTIDYLTRANSFERASE 1, MITOCHONDRIAL"/>
    <property type="match status" value="1"/>
</dbReference>
<dbReference type="AlphaFoldDB" id="A0A1G8BV11"/>
<dbReference type="RefSeq" id="WP_091260717.1">
    <property type="nucleotide sequence ID" value="NZ_CP080764.1"/>
</dbReference>
<feature type="domain" description="CCA-adding enzyme C-terminal" evidence="12">
    <location>
        <begin position="254"/>
        <end position="395"/>
    </location>
</feature>
<dbReference type="CDD" id="cd05398">
    <property type="entry name" value="NT_ClassII-CCAase"/>
    <property type="match status" value="1"/>
</dbReference>
<sequence>MKTDVIEAGKQVLKKLEEAGYSAYFVGGYVRDTLLGRPVHDLDIATSARPEEVMVLFSRTVPTGLQHGTVTVLEGGVPLEVTTFRTESGYKDHRRPDEVRFVATIEEDLARRDFTVNAMALDLRGRVVDPFGGQKDLQNRIIRAVGAPQERFAEDALRMLRCIRFASQLGFAIDRTTYEAVRELVEDIRYVAVERINAEWNKALASRYPDRAVMDVLETGLARVMPGLNVLLSGKQEWSETERERLREVNGLAARWSYLFLVCGREADVESVLRALRSEKKLIKSCRQMIDLVEMLRLPEAEERSERWLLEYGWDALSNAASLYEIIYQAAGVTARLARTYDAMQVKTLQELAVSGAELQQVLGRKGGPWIRAMLLRLSLDVNKGEVPNERHALLLQARKVIDEYT</sequence>
<evidence type="ECO:0000256" key="3">
    <source>
        <dbReference type="ARBA" id="ARBA00022694"/>
    </source>
</evidence>
<dbReference type="OrthoDB" id="9805698at2"/>
<comment type="cofactor">
    <cofactor evidence="1">
        <name>Mg(2+)</name>
        <dbReference type="ChEBI" id="CHEBI:18420"/>
    </cofactor>
</comment>
<dbReference type="InterPro" id="IPR043519">
    <property type="entry name" value="NT_sf"/>
</dbReference>
<dbReference type="PANTHER" id="PTHR46173:SF1">
    <property type="entry name" value="CCA TRNA NUCLEOTIDYLTRANSFERASE 1, MITOCHONDRIAL"/>
    <property type="match status" value="1"/>
</dbReference>
<evidence type="ECO:0000313" key="16">
    <source>
        <dbReference type="Proteomes" id="UP000826616"/>
    </source>
</evidence>
<keyword evidence="7" id="KW-0460">Magnesium</keyword>
<dbReference type="EC" id="2.7.7.72" evidence="13"/>
<evidence type="ECO:0000313" key="15">
    <source>
        <dbReference type="Proteomes" id="UP000198956"/>
    </source>
</evidence>
<dbReference type="InterPro" id="IPR050264">
    <property type="entry name" value="Bact_CCA-adding_enz_type3_sf"/>
</dbReference>
<dbReference type="EMBL" id="FNDE01000021">
    <property type="protein sequence ID" value="SDH36540.1"/>
    <property type="molecule type" value="Genomic_DNA"/>
</dbReference>
<keyword evidence="4 13" id="KW-0548">Nucleotidyltransferase</keyword>
<dbReference type="Gene3D" id="1.10.3090.10">
    <property type="entry name" value="cca-adding enzyme, domain 2"/>
    <property type="match status" value="1"/>
</dbReference>
<dbReference type="Proteomes" id="UP000826616">
    <property type="component" value="Chromosome"/>
</dbReference>
<evidence type="ECO:0000256" key="4">
    <source>
        <dbReference type="ARBA" id="ARBA00022695"/>
    </source>
</evidence>
<evidence type="ECO:0000259" key="10">
    <source>
        <dbReference type="Pfam" id="PF01743"/>
    </source>
</evidence>
<proteinExistence type="inferred from homology"/>
<evidence type="ECO:0000256" key="9">
    <source>
        <dbReference type="RuleBase" id="RU003953"/>
    </source>
</evidence>
<dbReference type="Pfam" id="PF01743">
    <property type="entry name" value="PolyA_pol"/>
    <property type="match status" value="1"/>
</dbReference>
<dbReference type="Gene3D" id="3.30.460.10">
    <property type="entry name" value="Beta Polymerase, domain 2"/>
    <property type="match status" value="1"/>
</dbReference>
<keyword evidence="8 9" id="KW-0694">RNA-binding</keyword>
<comment type="similarity">
    <text evidence="9">Belongs to the tRNA nucleotidyltransferase/poly(A) polymerase family.</text>
</comment>
<feature type="domain" description="tRNA nucleotidyltransferase/poly(A) polymerase RNA and SrmB- binding" evidence="11">
    <location>
        <begin position="170"/>
        <end position="229"/>
    </location>
</feature>
<keyword evidence="3" id="KW-0819">tRNA processing</keyword>
<dbReference type="GO" id="GO:0000166">
    <property type="term" value="F:nucleotide binding"/>
    <property type="evidence" value="ECO:0007669"/>
    <property type="project" value="UniProtKB-KW"/>
</dbReference>
<protein>
    <submittedName>
        <fullName evidence="13">CCA tRNA nucleotidyltransferase</fullName>
        <ecNumber evidence="13">2.7.7.72</ecNumber>
    </submittedName>
    <submittedName>
        <fullName evidence="14">tRNA nucleotidyltransferase (CCA-adding enzyme)</fullName>
    </submittedName>
</protein>
<dbReference type="GO" id="GO:0000049">
    <property type="term" value="F:tRNA binding"/>
    <property type="evidence" value="ECO:0007669"/>
    <property type="project" value="TreeGrafter"/>
</dbReference>
<reference evidence="13 16" key="2">
    <citation type="submission" date="2021-08" db="EMBL/GenBank/DDBJ databases">
        <title>Complete genome sequence of the strain Aneurinibacillus thermoaerophilus CCM 8960.</title>
        <authorList>
            <person name="Musilova J."/>
            <person name="Kourilova X."/>
            <person name="Pernicova I."/>
            <person name="Bezdicek M."/>
            <person name="Lengerova M."/>
            <person name="Obruca S."/>
            <person name="Sedlar K."/>
        </authorList>
    </citation>
    <scope>NUCLEOTIDE SEQUENCE [LARGE SCALE GENOMIC DNA]</scope>
    <source>
        <strain evidence="13 16">CCM 8960</strain>
    </source>
</reference>
<evidence type="ECO:0000313" key="14">
    <source>
        <dbReference type="EMBL" id="SDH36540.1"/>
    </source>
</evidence>
<evidence type="ECO:0000259" key="11">
    <source>
        <dbReference type="Pfam" id="PF12627"/>
    </source>
</evidence>
<evidence type="ECO:0000256" key="6">
    <source>
        <dbReference type="ARBA" id="ARBA00022741"/>
    </source>
</evidence>
<keyword evidence="5" id="KW-0479">Metal-binding</keyword>
<accession>A0A1G8BV11</accession>
<evidence type="ECO:0000256" key="8">
    <source>
        <dbReference type="ARBA" id="ARBA00022884"/>
    </source>
</evidence>
<evidence type="ECO:0000256" key="2">
    <source>
        <dbReference type="ARBA" id="ARBA00022679"/>
    </source>
</evidence>
<keyword evidence="6" id="KW-0547">Nucleotide-binding</keyword>
<name>A0A1G8BV11_ANETH</name>
<dbReference type="InterPro" id="IPR032810">
    <property type="entry name" value="CCA-adding_enz_C"/>
</dbReference>
<dbReference type="EMBL" id="CP080764">
    <property type="protein sequence ID" value="QYY43886.1"/>
    <property type="molecule type" value="Genomic_DNA"/>
</dbReference>